<evidence type="ECO:0000256" key="3">
    <source>
        <dbReference type="ARBA" id="ARBA00023054"/>
    </source>
</evidence>
<sequence length="955" mass="106369">MDFVSKYQGVVGRVFGNENSSSNEDSYVERLLDRISNGVLAEDRRSAMAELQSVVAESNAAQLSFGAMGFPVLLSVLKEERDDVEMVRGALETLVSALSPIEHAKASKNELQPALMNSDLLSREVESISLLLSLLSEEDFYVRYYTLQLLTALLTNSQNRLQEAILTIPRGITRLMDMLMDREVIRNEALLLLTYLTREAEEIQKILVFEGAFEKIFSIIKEEGGSEGGVVVQVTVFMLVLVNSFFLKHWMQSVNRTTFNLIWCCKQDCLELLNNLLRNNASNQVLLRETIGFDPLISILKLRGSTYKFTQQKTINLLSVLDTINLLLLGGQQTDPGKDTNGLANKTVLVQKKVLDHLLMLGVESQWAPVAVRCMALQCIGDLVVGHPKNRDALASKVLGEEPHVEAALNSILRIILRTSSMQEFIAADYVFKSYCEKNPDGQTMLASTLIPQPHSFLNAPLEEDVNMSFGSMLLHGLILGESDGDLETCCRAASVLSHVLKDNIQCKERVLQIKLEASTSSLEGPEPLMHRMVKYLAIASSMSKDRKASAYGAMYVQPIILKLLIIWLFDCPSAVQCFLDSRPHLTYLLELISDQTATVCVRGLAAVLLGMCVIYNKTTDSGKSAVFSIVDAISQKIGLSSYFLKFDEMQKSLLFTSAKPTLARKPLTRSTAASMSEIEDIDENEYTDQKNEDHPLLVKVLDSQFVFFIKGLEANIREQIVEIYSHPKSQVAVVPAELEQNSGESDMEYIKRLKRFVEKQCLEIQDLLSRNATLAEDLAKTGGNGSSQLEHRTSSGSERVLIETLRRDLHETSQRLETLKSEKARIETEASNHQNLAGKLESDLKSLSDAYNSLEQANFQLEREVKALKSGGAVPIPDIDEIKAEAREEAQKESEAELNDLLVCLGQEQSKVEKLSARLMELGEDVDKLLEGVGDDIGLQDDDDDVDDDEEDEE</sequence>
<feature type="domain" description="Uso1/p115-like vesicle tethering protein C-terminal" evidence="6">
    <location>
        <begin position="824"/>
        <end position="954"/>
    </location>
</feature>
<evidence type="ECO:0000256" key="1">
    <source>
        <dbReference type="ARBA" id="ARBA00004555"/>
    </source>
</evidence>
<gene>
    <name evidence="7" type="ORF">DH2020_028836</name>
</gene>
<dbReference type="Pfam" id="PF04869">
    <property type="entry name" value="Uso1_p115_head"/>
    <property type="match status" value="1"/>
</dbReference>
<dbReference type="InterPro" id="IPR024095">
    <property type="entry name" value="Vesicle_P115"/>
</dbReference>
<evidence type="ECO:0000259" key="5">
    <source>
        <dbReference type="Pfam" id="PF04869"/>
    </source>
</evidence>
<evidence type="ECO:0008006" key="9">
    <source>
        <dbReference type="Google" id="ProtNLM"/>
    </source>
</evidence>
<keyword evidence="3" id="KW-0175">Coiled coil</keyword>
<dbReference type="Pfam" id="PF04871">
    <property type="entry name" value="Uso1_p115_C"/>
    <property type="match status" value="1"/>
</dbReference>
<name>A0ABR0VQ97_REHGL</name>
<dbReference type="InterPro" id="IPR016024">
    <property type="entry name" value="ARM-type_fold"/>
</dbReference>
<keyword evidence="2" id="KW-0333">Golgi apparatus</keyword>
<evidence type="ECO:0000256" key="2">
    <source>
        <dbReference type="ARBA" id="ARBA00023034"/>
    </source>
</evidence>
<evidence type="ECO:0000313" key="7">
    <source>
        <dbReference type="EMBL" id="KAK6137413.1"/>
    </source>
</evidence>
<feature type="region of interest" description="Disordered" evidence="4">
    <location>
        <begin position="932"/>
        <end position="955"/>
    </location>
</feature>
<feature type="compositionally biased region" description="Acidic residues" evidence="4">
    <location>
        <begin position="939"/>
        <end position="955"/>
    </location>
</feature>
<dbReference type="EMBL" id="JABTTQ020000841">
    <property type="protein sequence ID" value="KAK6137413.1"/>
    <property type="molecule type" value="Genomic_DNA"/>
</dbReference>
<comment type="caution">
    <text evidence="7">The sequence shown here is derived from an EMBL/GenBank/DDBJ whole genome shotgun (WGS) entry which is preliminary data.</text>
</comment>
<reference evidence="7 8" key="1">
    <citation type="journal article" date="2021" name="Comput. Struct. Biotechnol. J.">
        <title>De novo genome assembly of the potent medicinal plant Rehmannia glutinosa using nanopore technology.</title>
        <authorList>
            <person name="Ma L."/>
            <person name="Dong C."/>
            <person name="Song C."/>
            <person name="Wang X."/>
            <person name="Zheng X."/>
            <person name="Niu Y."/>
            <person name="Chen S."/>
            <person name="Feng W."/>
        </authorList>
    </citation>
    <scope>NUCLEOTIDE SEQUENCE [LARGE SCALE GENOMIC DNA]</scope>
    <source>
        <strain evidence="7">DH-2019</strain>
    </source>
</reference>
<comment type="subcellular location">
    <subcellularLocation>
        <location evidence="1">Golgi apparatus</location>
    </subcellularLocation>
</comment>
<proteinExistence type="predicted"/>
<evidence type="ECO:0000259" key="6">
    <source>
        <dbReference type="Pfam" id="PF04871"/>
    </source>
</evidence>
<dbReference type="Gene3D" id="1.25.10.10">
    <property type="entry name" value="Leucine-rich Repeat Variant"/>
    <property type="match status" value="2"/>
</dbReference>
<dbReference type="PANTHER" id="PTHR10013:SF0">
    <property type="entry name" value="GENERAL VESICULAR TRANSPORT FACTOR P115"/>
    <property type="match status" value="1"/>
</dbReference>
<dbReference type="SUPFAM" id="SSF48371">
    <property type="entry name" value="ARM repeat"/>
    <property type="match status" value="1"/>
</dbReference>
<dbReference type="InterPro" id="IPR006955">
    <property type="entry name" value="Uso1_p115_C"/>
</dbReference>
<dbReference type="Proteomes" id="UP001318860">
    <property type="component" value="Unassembled WGS sequence"/>
</dbReference>
<dbReference type="PANTHER" id="PTHR10013">
    <property type="entry name" value="GENERAL VESICULAR TRANSPORT FACTOR P115"/>
    <property type="match status" value="1"/>
</dbReference>
<organism evidence="7 8">
    <name type="scientific">Rehmannia glutinosa</name>
    <name type="common">Chinese foxglove</name>
    <dbReference type="NCBI Taxonomy" id="99300"/>
    <lineage>
        <taxon>Eukaryota</taxon>
        <taxon>Viridiplantae</taxon>
        <taxon>Streptophyta</taxon>
        <taxon>Embryophyta</taxon>
        <taxon>Tracheophyta</taxon>
        <taxon>Spermatophyta</taxon>
        <taxon>Magnoliopsida</taxon>
        <taxon>eudicotyledons</taxon>
        <taxon>Gunneridae</taxon>
        <taxon>Pentapetalae</taxon>
        <taxon>asterids</taxon>
        <taxon>lamiids</taxon>
        <taxon>Lamiales</taxon>
        <taxon>Orobanchaceae</taxon>
        <taxon>Rehmannieae</taxon>
        <taxon>Rehmannia</taxon>
    </lineage>
</organism>
<feature type="domain" description="Vesicle tethering protein Uso1/P115-like head" evidence="5">
    <location>
        <begin position="409"/>
        <end position="721"/>
    </location>
</feature>
<evidence type="ECO:0000256" key="4">
    <source>
        <dbReference type="SAM" id="MobiDB-lite"/>
    </source>
</evidence>
<dbReference type="InterPro" id="IPR006953">
    <property type="entry name" value="Vesicle_Uso1_P115_head"/>
</dbReference>
<accession>A0ABR0VQ97</accession>
<evidence type="ECO:0000313" key="8">
    <source>
        <dbReference type="Proteomes" id="UP001318860"/>
    </source>
</evidence>
<keyword evidence="8" id="KW-1185">Reference proteome</keyword>
<protein>
    <recommendedName>
        <fullName evidence="9">Golgin candidate 6</fullName>
    </recommendedName>
</protein>
<dbReference type="InterPro" id="IPR011989">
    <property type="entry name" value="ARM-like"/>
</dbReference>